<comment type="caution">
    <text evidence="6">Lacks conserved residue(s) required for the propagation of feature annotation.</text>
</comment>
<evidence type="ECO:0000256" key="1">
    <source>
        <dbReference type="ARBA" id="ARBA00000077"/>
    </source>
</evidence>
<proteinExistence type="inferred from homology"/>
<dbReference type="Proteomes" id="UP000024635">
    <property type="component" value="Unassembled WGS sequence"/>
</dbReference>
<dbReference type="OrthoDB" id="16092at2759"/>
<feature type="domain" description="RNase H type-2" evidence="8">
    <location>
        <begin position="56"/>
        <end position="189"/>
    </location>
</feature>
<keyword evidence="5 7" id="KW-0378">Hydrolase</keyword>
<dbReference type="EC" id="3.1.26.4" evidence="7"/>
<organism evidence="9 10">
    <name type="scientific">Ancylostoma ceylanicum</name>
    <dbReference type="NCBI Taxonomy" id="53326"/>
    <lineage>
        <taxon>Eukaryota</taxon>
        <taxon>Metazoa</taxon>
        <taxon>Ecdysozoa</taxon>
        <taxon>Nematoda</taxon>
        <taxon>Chromadorea</taxon>
        <taxon>Rhabditida</taxon>
        <taxon>Rhabditina</taxon>
        <taxon>Rhabditomorpha</taxon>
        <taxon>Strongyloidea</taxon>
        <taxon>Ancylostomatidae</taxon>
        <taxon>Ancylostomatinae</taxon>
        <taxon>Ancylostoma</taxon>
    </lineage>
</organism>
<dbReference type="GO" id="GO:0046872">
    <property type="term" value="F:metal ion binding"/>
    <property type="evidence" value="ECO:0007669"/>
    <property type="project" value="UniProtKB-KW"/>
</dbReference>
<evidence type="ECO:0000313" key="9">
    <source>
        <dbReference type="EMBL" id="EYC17783.1"/>
    </source>
</evidence>
<evidence type="ECO:0000256" key="3">
    <source>
        <dbReference type="ARBA" id="ARBA00022723"/>
    </source>
</evidence>
<comment type="similarity">
    <text evidence="7">Belongs to the RNase HII family.</text>
</comment>
<comment type="caution">
    <text evidence="9">The sequence shown here is derived from an EMBL/GenBank/DDBJ whole genome shotgun (WGS) entry which is preliminary data.</text>
</comment>
<evidence type="ECO:0000256" key="7">
    <source>
        <dbReference type="RuleBase" id="RU003515"/>
    </source>
</evidence>
<dbReference type="GO" id="GO:0003723">
    <property type="term" value="F:RNA binding"/>
    <property type="evidence" value="ECO:0007669"/>
    <property type="project" value="UniProtKB-UniRule"/>
</dbReference>
<evidence type="ECO:0000256" key="2">
    <source>
        <dbReference type="ARBA" id="ARBA00022722"/>
    </source>
</evidence>
<dbReference type="PROSITE" id="PS51975">
    <property type="entry name" value="RNASE_H_2"/>
    <property type="match status" value="1"/>
</dbReference>
<evidence type="ECO:0000259" key="8">
    <source>
        <dbReference type="PROSITE" id="PS51975"/>
    </source>
</evidence>
<dbReference type="GO" id="GO:0006298">
    <property type="term" value="P:mismatch repair"/>
    <property type="evidence" value="ECO:0007669"/>
    <property type="project" value="TreeGrafter"/>
</dbReference>
<comment type="function">
    <text evidence="7">Endonuclease that specifically degrades the RNA of RNA-DNA hybrids.</text>
</comment>
<evidence type="ECO:0000256" key="5">
    <source>
        <dbReference type="ARBA" id="ARBA00022801"/>
    </source>
</evidence>
<dbReference type="SUPFAM" id="SSF53098">
    <property type="entry name" value="Ribonuclease H-like"/>
    <property type="match status" value="1"/>
</dbReference>
<dbReference type="Pfam" id="PF01351">
    <property type="entry name" value="RNase_HII"/>
    <property type="match status" value="1"/>
</dbReference>
<dbReference type="PANTHER" id="PTHR10954">
    <property type="entry name" value="RIBONUCLEASE H2 SUBUNIT A"/>
    <property type="match status" value="1"/>
</dbReference>
<reference evidence="10" key="1">
    <citation type="journal article" date="2015" name="Nat. Genet.">
        <title>The genome and transcriptome of the zoonotic hookworm Ancylostoma ceylanicum identify infection-specific gene families.</title>
        <authorList>
            <person name="Schwarz E.M."/>
            <person name="Hu Y."/>
            <person name="Antoshechkin I."/>
            <person name="Miller M.M."/>
            <person name="Sternberg P.W."/>
            <person name="Aroian R.V."/>
        </authorList>
    </citation>
    <scope>NUCLEOTIDE SEQUENCE</scope>
    <source>
        <strain evidence="10">HY135</strain>
    </source>
</reference>
<evidence type="ECO:0000256" key="6">
    <source>
        <dbReference type="PROSITE-ProRule" id="PRU01319"/>
    </source>
</evidence>
<evidence type="ECO:0000256" key="4">
    <source>
        <dbReference type="ARBA" id="ARBA00022759"/>
    </source>
</evidence>
<accession>A0A016UTG1</accession>
<comment type="catalytic activity">
    <reaction evidence="1 7">
        <text>Endonucleolytic cleavage to 5'-phosphomonoester.</text>
        <dbReference type="EC" id="3.1.26.4"/>
    </reaction>
</comment>
<dbReference type="Gene3D" id="3.30.420.10">
    <property type="entry name" value="Ribonuclease H-like superfamily/Ribonuclease H"/>
    <property type="match status" value="1"/>
</dbReference>
<dbReference type="InterPro" id="IPR024567">
    <property type="entry name" value="RNase_HII/HIII_dom"/>
</dbReference>
<dbReference type="STRING" id="53326.A0A016UTG1"/>
<evidence type="ECO:0000313" key="10">
    <source>
        <dbReference type="Proteomes" id="UP000024635"/>
    </source>
</evidence>
<dbReference type="InterPro" id="IPR012337">
    <property type="entry name" value="RNaseH-like_sf"/>
</dbReference>
<sequence>MIKARDLDSAFRISLRDQRPALALSQPTSETMSQEGWPVLKVERSETWVGFGHGAPCILGIDEAGRGPVLGPMVYGCAISPVSNEDELRQLGVADSKALTEAKREEIFDTMNSDESTKQIVAYAISCLSAQYISTSMLKRCKHSLNEISHEAAISLIQDALQSKVNVVEVFVSHNHLTISWSIFDSGCF</sequence>
<keyword evidence="4 7" id="KW-0255">Endonuclease</keyword>
<dbReference type="GO" id="GO:0032299">
    <property type="term" value="C:ribonuclease H2 complex"/>
    <property type="evidence" value="ECO:0007669"/>
    <property type="project" value="TreeGrafter"/>
</dbReference>
<dbReference type="PANTHER" id="PTHR10954:SF7">
    <property type="entry name" value="RIBONUCLEASE H2 SUBUNIT A"/>
    <property type="match status" value="1"/>
</dbReference>
<dbReference type="InterPro" id="IPR001352">
    <property type="entry name" value="RNase_HII/HIII"/>
</dbReference>
<dbReference type="InterPro" id="IPR036397">
    <property type="entry name" value="RNaseH_sf"/>
</dbReference>
<dbReference type="AlphaFoldDB" id="A0A016UTG1"/>
<dbReference type="GO" id="GO:0043137">
    <property type="term" value="P:DNA replication, removal of RNA primer"/>
    <property type="evidence" value="ECO:0007669"/>
    <property type="project" value="TreeGrafter"/>
</dbReference>
<keyword evidence="10" id="KW-1185">Reference proteome</keyword>
<keyword evidence="2 7" id="KW-0540">Nuclease</keyword>
<keyword evidence="3" id="KW-0479">Metal-binding</keyword>
<gene>
    <name evidence="9" type="primary">Acey_s0029.g1871</name>
    <name evidence="9" type="ORF">Y032_0029g1871</name>
</gene>
<dbReference type="EMBL" id="JARK01001365">
    <property type="protein sequence ID" value="EYC17783.1"/>
    <property type="molecule type" value="Genomic_DNA"/>
</dbReference>
<name>A0A016UTG1_9BILA</name>
<dbReference type="GO" id="GO:0004523">
    <property type="term" value="F:RNA-DNA hybrid ribonuclease activity"/>
    <property type="evidence" value="ECO:0007669"/>
    <property type="project" value="UniProtKB-EC"/>
</dbReference>
<protein>
    <recommendedName>
        <fullName evidence="7">Ribonuclease</fullName>
        <ecNumber evidence="7">3.1.26.4</ecNumber>
    </recommendedName>
</protein>